<dbReference type="GeneID" id="100274536"/>
<dbReference type="EMBL" id="BT043306">
    <property type="protein sequence ID" value="ACF88311.1"/>
    <property type="molecule type" value="mRNA"/>
</dbReference>
<reference evidence="2" key="1">
    <citation type="journal article" date="2009" name="PLoS Genet.">
        <title>Sequencing, mapping, and analysis of 27,455 maize full-length cDNAs.</title>
        <authorList>
            <person name="Soderlund C."/>
            <person name="Descour A."/>
            <person name="Kudrna D."/>
            <person name="Bomhoff M."/>
            <person name="Boyd L."/>
            <person name="Currie J."/>
            <person name="Angelova A."/>
            <person name="Collura K."/>
            <person name="Wissotski M."/>
            <person name="Ashley E."/>
            <person name="Morrow D."/>
            <person name="Fernandes J."/>
            <person name="Walbot V."/>
            <person name="Yu Y."/>
        </authorList>
    </citation>
    <scope>NUCLEOTIDE SEQUENCE</scope>
    <source>
        <strain evidence="2">B73</strain>
    </source>
</reference>
<feature type="compositionally biased region" description="Gly residues" evidence="1">
    <location>
        <begin position="10"/>
        <end position="19"/>
    </location>
</feature>
<protein>
    <submittedName>
        <fullName evidence="2">Uncharacterized protein</fullName>
    </submittedName>
</protein>
<dbReference type="OrthoDB" id="3990054at2759"/>
<accession>B4G1R8</accession>
<name>B4G1R8_MAIZE</name>
<feature type="compositionally biased region" description="Basic and acidic residues" evidence="1">
    <location>
        <begin position="22"/>
        <end position="38"/>
    </location>
</feature>
<dbReference type="KEGG" id="zma:100274536"/>
<dbReference type="AlphaFoldDB" id="B4G1R8"/>
<feature type="region of interest" description="Disordered" evidence="1">
    <location>
        <begin position="1"/>
        <end position="55"/>
    </location>
</feature>
<feature type="region of interest" description="Disordered" evidence="1">
    <location>
        <begin position="89"/>
        <end position="130"/>
    </location>
</feature>
<evidence type="ECO:0000256" key="1">
    <source>
        <dbReference type="SAM" id="MobiDB-lite"/>
    </source>
</evidence>
<proteinExistence type="evidence at transcript level"/>
<evidence type="ECO:0000313" key="2">
    <source>
        <dbReference type="EMBL" id="ACF88311.1"/>
    </source>
</evidence>
<dbReference type="RefSeq" id="NP_001307049.1">
    <property type="nucleotide sequence ID" value="NM_001320120.1"/>
</dbReference>
<sequence length="195" mass="21154">MHLLLERTRAGGGEAGGAGAARAEHVERRGPHPGELRRLRAHAQGGGPGRDLPPDARLRLLRRLLHQPAGALPPHRRDHLAGAWAWAWRRPHPGPRPPRDRSLLFPGTPEARREGEVRSSVPAVAEERGRVQHRRPLPGAGAVGPRTELLGEDFGAPGQVSARGRAQCSEPGTCCHLFGWGASCIRAWDRSSLRV</sequence>
<organism evidence="2">
    <name type="scientific">Zea mays</name>
    <name type="common">Maize</name>
    <dbReference type="NCBI Taxonomy" id="4577"/>
    <lineage>
        <taxon>Eukaryota</taxon>
        <taxon>Viridiplantae</taxon>
        <taxon>Streptophyta</taxon>
        <taxon>Embryophyta</taxon>
        <taxon>Tracheophyta</taxon>
        <taxon>Spermatophyta</taxon>
        <taxon>Magnoliopsida</taxon>
        <taxon>Liliopsida</taxon>
        <taxon>Poales</taxon>
        <taxon>Poaceae</taxon>
        <taxon>PACMAD clade</taxon>
        <taxon>Panicoideae</taxon>
        <taxon>Andropogonodae</taxon>
        <taxon>Andropogoneae</taxon>
        <taxon>Tripsacinae</taxon>
        <taxon>Zea</taxon>
    </lineage>
</organism>